<feature type="transmembrane region" description="Helical" evidence="9">
    <location>
        <begin position="414"/>
        <end position="435"/>
    </location>
</feature>
<feature type="signal peptide" evidence="9">
    <location>
        <begin position="1"/>
        <end position="21"/>
    </location>
</feature>
<reference evidence="11" key="1">
    <citation type="submission" date="2024-06" db="EMBL/GenBank/DDBJ databases">
        <authorList>
            <person name="Ryan C."/>
        </authorList>
    </citation>
    <scope>NUCLEOTIDE SEQUENCE [LARGE SCALE GENOMIC DNA]</scope>
</reference>
<dbReference type="GO" id="GO:0000139">
    <property type="term" value="C:Golgi membrane"/>
    <property type="evidence" value="ECO:0007669"/>
    <property type="project" value="UniProtKB-SubCell"/>
</dbReference>
<feature type="transmembrane region" description="Helical" evidence="9">
    <location>
        <begin position="498"/>
        <end position="525"/>
    </location>
</feature>
<keyword evidence="4 9" id="KW-0812">Transmembrane</keyword>
<feature type="transmembrane region" description="Helical" evidence="9">
    <location>
        <begin position="570"/>
        <end position="590"/>
    </location>
</feature>
<evidence type="ECO:0000256" key="3">
    <source>
        <dbReference type="ARBA" id="ARBA00005227"/>
    </source>
</evidence>
<keyword evidence="11" id="KW-1185">Reference proteome</keyword>
<feature type="transmembrane region" description="Helical" evidence="9">
    <location>
        <begin position="447"/>
        <end position="470"/>
    </location>
</feature>
<sequence length="640" mass="73368">MATAHSAVLFLVLACAGAACGFYRPAVAPAGFRKKDLLAVKVSQLTSVKTQLPYSYYSLPFCRPDTIVNGANSLGEVLRGDRIENSLYMFEMMEPKLCQIVCKIVLSQEEAKDLEKKIEDEYRVNMILDSLPMVCEIHKWSKGPPFYQEGVHVGFMGQYAGSNYRMYFINNHFSFRVKYNKDAQTNLTRIVGFEVQPYSVEHQPDGDWNGNATRLKTCDPHSKRLALDYDGPQKVEANKEIIFTYDINFEESDIKWTSRWDTYLTMPDEQWFPIVNSLMMVLFLSGMVAIRDESVAMIMLRTLYRDISKYNQLENPEEAQEETGWKLVHCDVFRTPINSDLLCVYVGTGVQLFGMLLVSLLFAMLGLLSHSNRGGLMTTIILIWVFMGVFAGYSTARLYKMFRGSEWKKVAIKTAMISPGSVFIIFFTLNALLWGEKSSAAVPFTTIFTLVFLWLGISLPLIFIGSYLGFKKPATEHPVRTNKVSRPIPEQPWYMKPVVSILIGGILPFGAVFIELFVILTTIWLHQLYYIFGFLFLIFVILVVTCVEITIVLCYFQLCSEDYRWCWRSYLNSGSSALYLFLYTTFYFLAKLQITKAVSVVLYFSYMFIVSYAFFVLTGTIGFYACFWFTRHIYSSLKID</sequence>
<dbReference type="GO" id="GO:0010008">
    <property type="term" value="C:endosome membrane"/>
    <property type="evidence" value="ECO:0007669"/>
    <property type="project" value="UniProtKB-SubCell"/>
</dbReference>
<evidence type="ECO:0000256" key="7">
    <source>
        <dbReference type="ARBA" id="ARBA00022989"/>
    </source>
</evidence>
<comment type="subcellular location">
    <subcellularLocation>
        <location evidence="1">Endosome membrane</location>
        <topology evidence="1">Multi-pass membrane protein</topology>
    </subcellularLocation>
    <subcellularLocation>
        <location evidence="2">Golgi apparatus membrane</location>
        <topology evidence="2">Multi-pass membrane protein</topology>
    </subcellularLocation>
</comment>
<organism evidence="10 11">
    <name type="scientific">Urochloa decumbens</name>
    <dbReference type="NCBI Taxonomy" id="240449"/>
    <lineage>
        <taxon>Eukaryota</taxon>
        <taxon>Viridiplantae</taxon>
        <taxon>Streptophyta</taxon>
        <taxon>Embryophyta</taxon>
        <taxon>Tracheophyta</taxon>
        <taxon>Spermatophyta</taxon>
        <taxon>Magnoliopsida</taxon>
        <taxon>Liliopsida</taxon>
        <taxon>Poales</taxon>
        <taxon>Poaceae</taxon>
        <taxon>PACMAD clade</taxon>
        <taxon>Panicoideae</taxon>
        <taxon>Panicodae</taxon>
        <taxon>Paniceae</taxon>
        <taxon>Melinidinae</taxon>
        <taxon>Urochloa</taxon>
    </lineage>
</organism>
<comment type="similarity">
    <text evidence="3 9">Belongs to the nonaspanin (TM9SF) (TC 9.A.2) family.</text>
</comment>
<keyword evidence="6" id="KW-0967">Endosome</keyword>
<evidence type="ECO:0000256" key="6">
    <source>
        <dbReference type="ARBA" id="ARBA00022753"/>
    </source>
</evidence>
<protein>
    <recommendedName>
        <fullName evidence="9">Transmembrane 9 superfamily member</fullName>
    </recommendedName>
</protein>
<feature type="transmembrane region" description="Helical" evidence="9">
    <location>
        <begin position="374"/>
        <end position="393"/>
    </location>
</feature>
<dbReference type="PANTHER" id="PTHR10766">
    <property type="entry name" value="TRANSMEMBRANE 9 SUPERFAMILY PROTEIN"/>
    <property type="match status" value="1"/>
</dbReference>
<keyword evidence="5 9" id="KW-0732">Signal</keyword>
<reference evidence="10 11" key="2">
    <citation type="submission" date="2024-10" db="EMBL/GenBank/DDBJ databases">
        <authorList>
            <person name="Ryan C."/>
        </authorList>
    </citation>
    <scope>NUCLEOTIDE SEQUENCE [LARGE SCALE GENOMIC DNA]</scope>
</reference>
<evidence type="ECO:0000313" key="10">
    <source>
        <dbReference type="EMBL" id="CAL5041674.1"/>
    </source>
</evidence>
<evidence type="ECO:0000256" key="4">
    <source>
        <dbReference type="ARBA" id="ARBA00022692"/>
    </source>
</evidence>
<proteinExistence type="inferred from homology"/>
<feature type="transmembrane region" description="Helical" evidence="9">
    <location>
        <begin position="602"/>
        <end position="629"/>
    </location>
</feature>
<evidence type="ECO:0000256" key="5">
    <source>
        <dbReference type="ARBA" id="ARBA00022729"/>
    </source>
</evidence>
<keyword evidence="7 9" id="KW-1133">Transmembrane helix</keyword>
<name>A0ABC9DLQ8_9POAL</name>
<dbReference type="InterPro" id="IPR004240">
    <property type="entry name" value="EMP70"/>
</dbReference>
<dbReference type="AlphaFoldDB" id="A0ABC9DLQ8"/>
<evidence type="ECO:0000256" key="1">
    <source>
        <dbReference type="ARBA" id="ARBA00004337"/>
    </source>
</evidence>
<accession>A0ABC9DLQ8</accession>
<dbReference type="PANTHER" id="PTHR10766:SF107">
    <property type="entry name" value="TRANSMEMBRANE 9 SUPERFAMILY MEMBER"/>
    <property type="match status" value="1"/>
</dbReference>
<evidence type="ECO:0000313" key="11">
    <source>
        <dbReference type="Proteomes" id="UP001497457"/>
    </source>
</evidence>
<feature type="transmembrane region" description="Helical" evidence="9">
    <location>
        <begin position="271"/>
        <end position="290"/>
    </location>
</feature>
<keyword evidence="8 9" id="KW-0472">Membrane</keyword>
<dbReference type="Pfam" id="PF02990">
    <property type="entry name" value="EMP70"/>
    <property type="match status" value="1"/>
</dbReference>
<feature type="chain" id="PRO_5044533084" description="Transmembrane 9 superfamily member" evidence="9">
    <location>
        <begin position="22"/>
        <end position="640"/>
    </location>
</feature>
<evidence type="ECO:0000256" key="8">
    <source>
        <dbReference type="ARBA" id="ARBA00023136"/>
    </source>
</evidence>
<feature type="transmembrane region" description="Helical" evidence="9">
    <location>
        <begin position="531"/>
        <end position="558"/>
    </location>
</feature>
<feature type="transmembrane region" description="Helical" evidence="9">
    <location>
        <begin position="342"/>
        <end position="368"/>
    </location>
</feature>
<dbReference type="EMBL" id="OZ075144">
    <property type="protein sequence ID" value="CAL5041674.1"/>
    <property type="molecule type" value="Genomic_DNA"/>
</dbReference>
<evidence type="ECO:0000256" key="2">
    <source>
        <dbReference type="ARBA" id="ARBA00004653"/>
    </source>
</evidence>
<gene>
    <name evidence="10" type="ORF">URODEC1_LOCUS86781</name>
</gene>
<dbReference type="Proteomes" id="UP001497457">
    <property type="component" value="Chromosome 34rd"/>
</dbReference>
<evidence type="ECO:0000256" key="9">
    <source>
        <dbReference type="RuleBase" id="RU363079"/>
    </source>
</evidence>